<feature type="non-terminal residue" evidence="1">
    <location>
        <position position="1"/>
    </location>
</feature>
<reference evidence="1" key="1">
    <citation type="submission" date="2018-05" db="EMBL/GenBank/DDBJ databases">
        <authorList>
            <person name="Lanie J.A."/>
            <person name="Ng W.-L."/>
            <person name="Kazmierczak K.M."/>
            <person name="Andrzejewski T.M."/>
            <person name="Davidsen T.M."/>
            <person name="Wayne K.J."/>
            <person name="Tettelin H."/>
            <person name="Glass J.I."/>
            <person name="Rusch D."/>
            <person name="Podicherti R."/>
            <person name="Tsui H.-C.T."/>
            <person name="Winkler M.E."/>
        </authorList>
    </citation>
    <scope>NUCLEOTIDE SEQUENCE</scope>
</reference>
<protein>
    <submittedName>
        <fullName evidence="1">Uncharacterized protein</fullName>
    </submittedName>
</protein>
<dbReference type="AlphaFoldDB" id="A0A381WHZ0"/>
<sequence>QNNHNQYNAFFLAHYKTKYKGMPMRWFIGEGLSWSERVPYVEGRETRRLSNERDSQLMNYLNIGFDFRVGDLIGNKSLNNLRLGLADSHRSGIYKKVKWFNHTQGGSNFITLFLEYDF</sequence>
<accession>A0A381WHZ0</accession>
<proteinExistence type="predicted"/>
<evidence type="ECO:0000313" key="1">
    <source>
        <dbReference type="EMBL" id="SVA52089.1"/>
    </source>
</evidence>
<organism evidence="1">
    <name type="scientific">marine metagenome</name>
    <dbReference type="NCBI Taxonomy" id="408172"/>
    <lineage>
        <taxon>unclassified sequences</taxon>
        <taxon>metagenomes</taxon>
        <taxon>ecological metagenomes</taxon>
    </lineage>
</organism>
<gene>
    <name evidence="1" type="ORF">METZ01_LOCUS104943</name>
</gene>
<name>A0A381WHZ0_9ZZZZ</name>
<dbReference type="EMBL" id="UINC01011860">
    <property type="protein sequence ID" value="SVA52089.1"/>
    <property type="molecule type" value="Genomic_DNA"/>
</dbReference>